<organism evidence="1 2">
    <name type="scientific">Hymenobacter edaphi</name>
    <dbReference type="NCBI Taxonomy" id="2211146"/>
    <lineage>
        <taxon>Bacteria</taxon>
        <taxon>Pseudomonadati</taxon>
        <taxon>Bacteroidota</taxon>
        <taxon>Cytophagia</taxon>
        <taxon>Cytophagales</taxon>
        <taxon>Hymenobacteraceae</taxon>
        <taxon>Hymenobacter</taxon>
    </lineage>
</organism>
<accession>A0A328BNU9</accession>
<dbReference type="EMBL" id="QHKM01000002">
    <property type="protein sequence ID" value="RAK68289.1"/>
    <property type="molecule type" value="Genomic_DNA"/>
</dbReference>
<evidence type="ECO:0000313" key="1">
    <source>
        <dbReference type="EMBL" id="RAK68289.1"/>
    </source>
</evidence>
<proteinExistence type="predicted"/>
<dbReference type="RefSeq" id="WP_111477902.1">
    <property type="nucleotide sequence ID" value="NZ_QHKM01000002.1"/>
</dbReference>
<name>A0A328BNU9_9BACT</name>
<dbReference type="OrthoDB" id="882166at2"/>
<evidence type="ECO:0008006" key="3">
    <source>
        <dbReference type="Google" id="ProtNLM"/>
    </source>
</evidence>
<dbReference type="Proteomes" id="UP000248553">
    <property type="component" value="Unassembled WGS sequence"/>
</dbReference>
<keyword evidence="2" id="KW-1185">Reference proteome</keyword>
<comment type="caution">
    <text evidence="1">The sequence shown here is derived from an EMBL/GenBank/DDBJ whole genome shotgun (WGS) entry which is preliminary data.</text>
</comment>
<evidence type="ECO:0000313" key="2">
    <source>
        <dbReference type="Proteomes" id="UP000248553"/>
    </source>
</evidence>
<dbReference type="AlphaFoldDB" id="A0A328BNU9"/>
<reference evidence="2" key="1">
    <citation type="submission" date="2018-05" db="EMBL/GenBank/DDBJ databases">
        <authorList>
            <person name="Nie L."/>
        </authorList>
    </citation>
    <scope>NUCLEOTIDE SEQUENCE [LARGE SCALE GENOMIC DNA]</scope>
    <source>
        <strain evidence="2">NL</strain>
    </source>
</reference>
<protein>
    <recommendedName>
        <fullName evidence="3">STAS/SEC14 domain-containing protein</fullName>
    </recommendedName>
</protein>
<gene>
    <name evidence="1" type="ORF">DLM85_09695</name>
</gene>
<sequence>MLRHLYHDEALRLDYDPDHRWLYADWQPRQDEGTAHRGCATMLHYARQQGCCKVLNDNRLVCTLWADAAEWVGTAFMRELSESGVQYFAWVYAQSIYGRLSINQALAYAEQPTIRAFDDYTAAANWLDSCRD</sequence>